<feature type="compositionally biased region" description="Acidic residues" evidence="1">
    <location>
        <begin position="81"/>
        <end position="92"/>
    </location>
</feature>
<dbReference type="PANTHER" id="PTHR32301">
    <property type="entry name" value="COUNTIN RECEPTOR CNR3-RELATED"/>
    <property type="match status" value="1"/>
</dbReference>
<feature type="region of interest" description="Disordered" evidence="1">
    <location>
        <begin position="1"/>
        <end position="182"/>
    </location>
</feature>
<name>A0ABD3N023_9STRA</name>
<sequence length="1034" mass="116271">MYVLLESILSKQRGDTREEDETIQTMRGLRRPPPPPAEPPASNSAASAPRNSRGKRDAPEGSPHINNRRGVFKSNNNVPDLFDDQYFSDESDSGSPPERGGRLQREPPSNSDVEWGNSRHIAPSVDPPDELLFAHNDNHNRGRDTNPHVMRGESPSASRSKSRSRNRQSKRPSAKLLEDEEELYEQYQDELFHQQPLYTHQYSQQQVQQPVSSHYGQFNIAPSLVEMTPLSTKKKKKKQHRSSSIKQSKNKGRYSQLDQEEEDDDVEKSIDRVLDSIPGTNPQQQQRKTHEEFYNLSSDKSDDSDSDDEERPLTQNSSSRTHHSSFLTNHTATSFREKCLNRLLLALISLLSLLFLRDHTPWYKSYQQRLAIQKYNSNHQEDPMKVYNSGDDDSMNARDHDPTGDSLSKVKKLDKLYFGKSAGERISGRPAEKSLHHGFMDENYENRPPAKNSGLATAQSAGVKGGNKKRDKETEAFLASVKKKEQHPSSIMGGASSSVVEDSKGKAVYVKTKPKSVVPPPPPPSRPVETVGSLYESTGSGFNSEGYEYNNARVKESSTTSASEAAATTAAAGNFESGGYQYSNQNEEFESATKTDVSSSTFDESYKKSESALNMNDYLYDSKSKTEEDSSYSFSYNDSYGGTSSEFENEFTAGIKSHTGSSYVQSSYSEIDDPEKPISLSSMYSSSKHTSPEKPPSSASSSFSSFDQSMTTQDVKTMYKYTFYRWNHPFRHDQTEEMNGGADIPVFWRVPRSASGVVEATMSYCYGLTLASALGAGFQDGTLHTIKVPAGAQYVNVDVSTPKGIEEAAALGLANSGLADIISSPFIYETTTLFQDTPAAGKCFTLLRHPVERAISQYHFYQKEESVTPNNKQYQGMTIDEFAEAVAENNWMVRFLTGKRSGTLSWHDLEAAKEGMLICDLFTLRWMYHSNLVNFRFMSVFGRKCLVGLSDKAEESIRRYERFFRWGKGVANEKQKESCLQTTLSKHDKRKDHPTFTGSDAWEVLRKKNEYDVLLYEYARNLYSQQSVLYENYG</sequence>
<feature type="region of interest" description="Disordered" evidence="1">
    <location>
        <begin position="226"/>
        <end position="268"/>
    </location>
</feature>
<feature type="region of interest" description="Disordered" evidence="1">
    <location>
        <begin position="446"/>
        <end position="473"/>
    </location>
</feature>
<dbReference type="Proteomes" id="UP001530400">
    <property type="component" value="Unassembled WGS sequence"/>
</dbReference>
<feature type="compositionally biased region" description="Basic residues" evidence="1">
    <location>
        <begin position="160"/>
        <end position="173"/>
    </location>
</feature>
<evidence type="ECO:0000256" key="1">
    <source>
        <dbReference type="SAM" id="MobiDB-lite"/>
    </source>
</evidence>
<feature type="region of interest" description="Disordered" evidence="1">
    <location>
        <begin position="296"/>
        <end position="325"/>
    </location>
</feature>
<dbReference type="Gene3D" id="3.40.50.300">
    <property type="entry name" value="P-loop containing nucleotide triphosphate hydrolases"/>
    <property type="match status" value="1"/>
</dbReference>
<accession>A0ABD3N023</accession>
<evidence type="ECO:0000313" key="2">
    <source>
        <dbReference type="EMBL" id="KAL3768959.1"/>
    </source>
</evidence>
<dbReference type="InterPro" id="IPR027417">
    <property type="entry name" value="P-loop_NTPase"/>
</dbReference>
<dbReference type="EMBL" id="JALLPJ020001339">
    <property type="protein sequence ID" value="KAL3768959.1"/>
    <property type="molecule type" value="Genomic_DNA"/>
</dbReference>
<keyword evidence="3" id="KW-1185">Reference proteome</keyword>
<evidence type="ECO:0008006" key="4">
    <source>
        <dbReference type="Google" id="ProtNLM"/>
    </source>
</evidence>
<feature type="compositionally biased region" description="Basic residues" evidence="1">
    <location>
        <begin position="232"/>
        <end position="252"/>
    </location>
</feature>
<proteinExistence type="predicted"/>
<protein>
    <recommendedName>
        <fullName evidence="4">Sulfotransferase domain-containing protein</fullName>
    </recommendedName>
</protein>
<gene>
    <name evidence="2" type="ORF">ACHAWO_004069</name>
</gene>
<feature type="compositionally biased region" description="Polar residues" evidence="1">
    <location>
        <begin position="679"/>
        <end position="689"/>
    </location>
</feature>
<dbReference type="AlphaFoldDB" id="A0ABD3N023"/>
<reference evidence="2 3" key="1">
    <citation type="submission" date="2024-10" db="EMBL/GenBank/DDBJ databases">
        <title>Updated reference genomes for cyclostephanoid diatoms.</title>
        <authorList>
            <person name="Roberts W.R."/>
            <person name="Alverson A.J."/>
        </authorList>
    </citation>
    <scope>NUCLEOTIDE SEQUENCE [LARGE SCALE GENOMIC DNA]</scope>
    <source>
        <strain evidence="2 3">AJA010-31</strain>
    </source>
</reference>
<feature type="compositionally biased region" description="Low complexity" evidence="1">
    <location>
        <begin position="696"/>
        <end position="705"/>
    </location>
</feature>
<evidence type="ECO:0000313" key="3">
    <source>
        <dbReference type="Proteomes" id="UP001530400"/>
    </source>
</evidence>
<dbReference type="PANTHER" id="PTHR32301:SF6">
    <property type="entry name" value="GOLVESIN-RELATED"/>
    <property type="match status" value="1"/>
</dbReference>
<dbReference type="InterPro" id="IPR053259">
    <property type="entry name" value="Golvesin-related_Golgi"/>
</dbReference>
<organism evidence="2 3">
    <name type="scientific">Cyclotella atomus</name>
    <dbReference type="NCBI Taxonomy" id="382360"/>
    <lineage>
        <taxon>Eukaryota</taxon>
        <taxon>Sar</taxon>
        <taxon>Stramenopiles</taxon>
        <taxon>Ochrophyta</taxon>
        <taxon>Bacillariophyta</taxon>
        <taxon>Coscinodiscophyceae</taxon>
        <taxon>Thalassiosirophycidae</taxon>
        <taxon>Stephanodiscales</taxon>
        <taxon>Stephanodiscaceae</taxon>
        <taxon>Cyclotella</taxon>
    </lineage>
</organism>
<feature type="compositionally biased region" description="Polar residues" evidence="1">
    <location>
        <begin position="313"/>
        <end position="325"/>
    </location>
</feature>
<feature type="region of interest" description="Disordered" evidence="1">
    <location>
        <begin position="663"/>
        <end position="706"/>
    </location>
</feature>
<feature type="compositionally biased region" description="Low complexity" evidence="1">
    <location>
        <begin position="40"/>
        <end position="51"/>
    </location>
</feature>
<comment type="caution">
    <text evidence="2">The sequence shown here is derived from an EMBL/GenBank/DDBJ whole genome shotgun (WGS) entry which is preliminary data.</text>
</comment>
<feature type="compositionally biased region" description="Basic and acidic residues" evidence="1">
    <location>
        <begin position="136"/>
        <end position="146"/>
    </location>
</feature>